<dbReference type="AlphaFoldDB" id="A0AAN8ED90"/>
<accession>A0AAN8ED90</accession>
<dbReference type="PANTHER" id="PTHR38795:SF1">
    <property type="entry name" value="DUF6604 DOMAIN-CONTAINING PROTEIN"/>
    <property type="match status" value="1"/>
</dbReference>
<keyword evidence="4" id="KW-1185">Reference proteome</keyword>
<gene>
    <name evidence="3" type="ORF">OHC33_005990</name>
</gene>
<sequence length="887" mass="100169">MAPQLGDHLKDSYSEYKQSERIVIPWAVSYARGCEQHIASQDVMSTTDGKENDMRSIKSKSTRKIAGSSNTPRHHPSIVIYEIVPFIETIAACKLLTEIPVDIATKFASILSKRLECVRWFEHHTSKDDREGRKANNNHRYPVQVLQYCLRLLKDKMPNRVAGASQQSTIQNLAESISLSNRFAALELECVEIGDDNTGLEGFTEKATVGVIQTAVIAPAPDRDTMLEEEYMFAKFCLITEGSAIEAFMAQEWINCSLDKQKLLEAALLTDVAIDFLRRREQEVEREMLEGLEDHTKLKRLATKFFDKFQRTGSDHSCEPLLRMSVVLGDFWSLSRPGDGIIYRGGVLLSHGSDYFKASAEYQAQIELFLVARISSDLLQYMAPEGKVEGTHSLLARHVAWLHRRRKSTKGPADIPLAVAFAFRLEMLAMLICGQDCDWAKQMNLKGLEHVIADTGDHLKSLNSKAVFFDNYNASDRESMLSSSGMTIDSAKAQHEIHSGQALRPFGYPLTSHTLPHFISFYFSTSTFAKATMYAGLFIPLAHLFNILKEEGAISAEWPDFDFLMHHCGEKAFFRGSCPTQSQRLDYADRFGFLTGLHTKKNIKIVQAGGWPKLEPDKYTLLRTAAMPLLTVLFDRIGHEDSFDDQYAQCTVLVLRATILQTLLGQPQKLIDMDTDSSIKNHYDLTKWAARAPPLSVVHVLALAKQRLKHELEALDFGWHQMNKAFFLLIMQLNQLWQQRDWCFVLKPDQQYSAAYQARHITMDLASNIKVSMLSTHPKQMRDHHGNLAKQQLEAAGKIFEDWLKGNGSNGVAHLSPPSQPGHLSELKPSLLKLLGDIAGKHGLRDEIFTAEQREGMPHFENTVKLKDEVNVLHAKKDNQEKPRAKV</sequence>
<reference evidence="3 4" key="1">
    <citation type="submission" date="2022-12" db="EMBL/GenBank/DDBJ databases">
        <title>Genomic features and morphological characterization of a novel Knufia sp. strain isolated from spacecraft assembly facility.</title>
        <authorList>
            <person name="Teixeira M."/>
            <person name="Chander A.M."/>
            <person name="Stajich J.E."/>
            <person name="Venkateswaran K."/>
        </authorList>
    </citation>
    <scope>NUCLEOTIDE SEQUENCE [LARGE SCALE GENOMIC DNA]</scope>
    <source>
        <strain evidence="3 4">FJI-L2-BK-P2</strain>
    </source>
</reference>
<name>A0AAN8ED90_9EURO</name>
<evidence type="ECO:0000256" key="1">
    <source>
        <dbReference type="SAM" id="MobiDB-lite"/>
    </source>
</evidence>
<comment type="caution">
    <text evidence="3">The sequence shown here is derived from an EMBL/GenBank/DDBJ whole genome shotgun (WGS) entry which is preliminary data.</text>
</comment>
<feature type="domain" description="DUF6604" evidence="2">
    <location>
        <begin position="15"/>
        <end position="285"/>
    </location>
</feature>
<organism evidence="3 4">
    <name type="scientific">Knufia fluminis</name>
    <dbReference type="NCBI Taxonomy" id="191047"/>
    <lineage>
        <taxon>Eukaryota</taxon>
        <taxon>Fungi</taxon>
        <taxon>Dikarya</taxon>
        <taxon>Ascomycota</taxon>
        <taxon>Pezizomycotina</taxon>
        <taxon>Eurotiomycetes</taxon>
        <taxon>Chaetothyriomycetidae</taxon>
        <taxon>Chaetothyriales</taxon>
        <taxon>Trichomeriaceae</taxon>
        <taxon>Knufia</taxon>
    </lineage>
</organism>
<evidence type="ECO:0000259" key="2">
    <source>
        <dbReference type="Pfam" id="PF20253"/>
    </source>
</evidence>
<proteinExistence type="predicted"/>
<dbReference type="Pfam" id="PF20253">
    <property type="entry name" value="DUF6604"/>
    <property type="match status" value="1"/>
</dbReference>
<dbReference type="InterPro" id="IPR046539">
    <property type="entry name" value="DUF6604"/>
</dbReference>
<dbReference type="PANTHER" id="PTHR38795">
    <property type="entry name" value="DUF6604 DOMAIN-CONTAINING PROTEIN"/>
    <property type="match status" value="1"/>
</dbReference>
<evidence type="ECO:0000313" key="4">
    <source>
        <dbReference type="Proteomes" id="UP001316803"/>
    </source>
</evidence>
<evidence type="ECO:0000313" key="3">
    <source>
        <dbReference type="EMBL" id="KAK5952869.1"/>
    </source>
</evidence>
<feature type="region of interest" description="Disordered" evidence="1">
    <location>
        <begin position="45"/>
        <end position="71"/>
    </location>
</feature>
<dbReference type="EMBL" id="JAKLMC020000013">
    <property type="protein sequence ID" value="KAK5952869.1"/>
    <property type="molecule type" value="Genomic_DNA"/>
</dbReference>
<dbReference type="Proteomes" id="UP001316803">
    <property type="component" value="Unassembled WGS sequence"/>
</dbReference>
<protein>
    <recommendedName>
        <fullName evidence="2">DUF6604 domain-containing protein</fullName>
    </recommendedName>
</protein>